<dbReference type="NCBIfam" id="NF003756">
    <property type="entry name" value="PRK05349.1"/>
    <property type="match status" value="1"/>
</dbReference>
<evidence type="ECO:0000256" key="3">
    <source>
        <dbReference type="ARBA" id="ARBA00022519"/>
    </source>
</evidence>
<evidence type="ECO:0000313" key="19">
    <source>
        <dbReference type="Proteomes" id="UP000177583"/>
    </source>
</evidence>
<keyword evidence="13 16" id="KW-0830">Ubiquinone</keyword>
<dbReference type="GO" id="GO:0022904">
    <property type="term" value="P:respiratory electron transport chain"/>
    <property type="evidence" value="ECO:0007669"/>
    <property type="project" value="InterPro"/>
</dbReference>
<evidence type="ECO:0000256" key="13">
    <source>
        <dbReference type="ARBA" id="ARBA00023075"/>
    </source>
</evidence>
<dbReference type="Pfam" id="PF03116">
    <property type="entry name" value="NQR2_RnfD_RnfE"/>
    <property type="match status" value="1"/>
</dbReference>
<dbReference type="EMBL" id="MFNF01000057">
    <property type="protein sequence ID" value="OGG99461.1"/>
    <property type="molecule type" value="Genomic_DNA"/>
</dbReference>
<feature type="transmembrane region" description="Helical" evidence="16">
    <location>
        <begin position="286"/>
        <end position="305"/>
    </location>
</feature>
<evidence type="ECO:0000256" key="5">
    <source>
        <dbReference type="ARBA" id="ARBA00022630"/>
    </source>
</evidence>
<reference evidence="18 19" key="1">
    <citation type="journal article" date="2016" name="Nat. Commun.">
        <title>Thousands of microbial genomes shed light on interconnected biogeochemical processes in an aquifer system.</title>
        <authorList>
            <person name="Anantharaman K."/>
            <person name="Brown C.T."/>
            <person name="Hug L.A."/>
            <person name="Sharon I."/>
            <person name="Castelle C.J."/>
            <person name="Probst A.J."/>
            <person name="Thomas B.C."/>
            <person name="Singh A."/>
            <person name="Wilkins M.J."/>
            <person name="Karaoz U."/>
            <person name="Brodie E.L."/>
            <person name="Williams K.H."/>
            <person name="Hubbard S.S."/>
            <person name="Banfield J.F."/>
        </authorList>
    </citation>
    <scope>NUCLEOTIDE SEQUENCE [LARGE SCALE GENOMIC DNA]</scope>
</reference>
<dbReference type="GO" id="GO:0055085">
    <property type="term" value="P:transmembrane transport"/>
    <property type="evidence" value="ECO:0007669"/>
    <property type="project" value="InterPro"/>
</dbReference>
<dbReference type="Proteomes" id="UP000177583">
    <property type="component" value="Unassembled WGS sequence"/>
</dbReference>
<keyword evidence="4 16" id="KW-0597">Phosphoprotein</keyword>
<comment type="catalytic activity">
    <reaction evidence="16">
        <text>a ubiquinone + n Na(+)(in) + NADH + H(+) = a ubiquinol + n Na(+)(out) + NAD(+)</text>
        <dbReference type="Rhea" id="RHEA:47748"/>
        <dbReference type="Rhea" id="RHEA-COMP:9565"/>
        <dbReference type="Rhea" id="RHEA-COMP:9566"/>
        <dbReference type="ChEBI" id="CHEBI:15378"/>
        <dbReference type="ChEBI" id="CHEBI:16389"/>
        <dbReference type="ChEBI" id="CHEBI:17976"/>
        <dbReference type="ChEBI" id="CHEBI:29101"/>
        <dbReference type="ChEBI" id="CHEBI:57540"/>
        <dbReference type="ChEBI" id="CHEBI:57945"/>
        <dbReference type="EC" id="7.2.1.1"/>
    </reaction>
</comment>
<keyword evidence="1 16" id="KW-0813">Transport</keyword>
<keyword evidence="5 16" id="KW-0285">Flavoprotein</keyword>
<sequence length="402" mass="43219">MKPLRSLLDKLHPLFVHGGKLEKFYALYEMADTFLFTPGETTKGGTQVRDAMDLKRMMITVVIALQPVLIWTAYNTGYQANKVIADLALTTPEGWRAGLINYLGIGFNPNSIFACIVHGLLYFLPIFLVVQIVGGFWEGLFASVRGHEINEGFLVTGMLFPLILPPTMPLWQVALGISFGVVMGKEVFGGTGKNFLNPALAGRAFLFFAYPASISGDSVWVAVDGYSGATALSLAASKGMAGVEQTMTWMDAFIGRIPGSMGETSALACLIGAAILIATGVGSWRIMLSVLLGALVTSTVLYAIGSSTNPMFSLTPGWHIVLGGFAFGLVFMATDPVSAAMTEKGQWVYGALIGFMVILVRVINPAFPEGMMLAILFGNVCAPLIDYYVVKANILRRKARNV</sequence>
<feature type="transmembrane region" description="Helical" evidence="16">
    <location>
        <begin position="170"/>
        <end position="188"/>
    </location>
</feature>
<proteinExistence type="inferred from homology"/>
<dbReference type="AlphaFoldDB" id="A0A1F6GMV3"/>
<feature type="transmembrane region" description="Helical" evidence="16">
    <location>
        <begin position="200"/>
        <end position="223"/>
    </location>
</feature>
<accession>A0A1F6GMV3</accession>
<evidence type="ECO:0000313" key="18">
    <source>
        <dbReference type="EMBL" id="OGG99461.1"/>
    </source>
</evidence>
<evidence type="ECO:0000256" key="11">
    <source>
        <dbReference type="ARBA" id="ARBA00023053"/>
    </source>
</evidence>
<keyword evidence="8 16" id="KW-1278">Translocase</keyword>
<comment type="function">
    <text evidence="16">NQR complex catalyzes the reduction of ubiquinone-1 to ubiquinol by two successive reactions, coupled with the transport of Na(+) ions from the cytoplasm to the periplasm. NqrA to NqrE are probably involved in the second step, the conversion of ubisemiquinone to ubiquinol.</text>
</comment>
<comment type="subcellular location">
    <subcellularLocation>
        <location evidence="16">Cell membrane</location>
        <topology evidence="16">Multi-pass membrane protein</topology>
    </subcellularLocation>
</comment>
<feature type="transmembrane region" description="Helical" evidence="16">
    <location>
        <begin position="370"/>
        <end position="390"/>
    </location>
</feature>
<dbReference type="HAMAP" id="MF_00426">
    <property type="entry name" value="NqrB"/>
    <property type="match status" value="1"/>
</dbReference>
<gene>
    <name evidence="16" type="primary">nqrB</name>
    <name evidence="18" type="ORF">A2557_12765</name>
</gene>
<dbReference type="InterPro" id="IPR010966">
    <property type="entry name" value="NqrB"/>
</dbReference>
<evidence type="ECO:0000256" key="12">
    <source>
        <dbReference type="ARBA" id="ARBA00023065"/>
    </source>
</evidence>
<evidence type="ECO:0000256" key="10">
    <source>
        <dbReference type="ARBA" id="ARBA00023027"/>
    </source>
</evidence>
<dbReference type="EC" id="7.2.1.1" evidence="16"/>
<evidence type="ECO:0000256" key="8">
    <source>
        <dbReference type="ARBA" id="ARBA00022967"/>
    </source>
</evidence>
<keyword evidence="3" id="KW-0997">Cell inner membrane</keyword>
<dbReference type="InterPro" id="IPR004338">
    <property type="entry name" value="NqrB/RnfD"/>
</dbReference>
<name>A0A1F6GMV3_9PROT</name>
<keyword evidence="7 16" id="KW-0812">Transmembrane</keyword>
<keyword evidence="9 16" id="KW-1133">Transmembrane helix</keyword>
<evidence type="ECO:0000256" key="1">
    <source>
        <dbReference type="ARBA" id="ARBA00022448"/>
    </source>
</evidence>
<protein>
    <recommendedName>
        <fullName evidence="16">Na(+)-translocating NADH-quinone reductase subunit B</fullName>
        <shortName evidence="16">Na(+)-NQR subunit B</shortName>
        <shortName evidence="16">Na(+)-translocating NQR subunit B</shortName>
        <ecNumber evidence="16">7.2.1.1</ecNumber>
    </recommendedName>
    <alternativeName>
        <fullName evidence="16">NQR complex subunit B</fullName>
    </alternativeName>
    <alternativeName>
        <fullName evidence="16">NQR-1 subunit B</fullName>
    </alternativeName>
</protein>
<dbReference type="GO" id="GO:0010181">
    <property type="term" value="F:FMN binding"/>
    <property type="evidence" value="ECO:0007669"/>
    <property type="project" value="InterPro"/>
</dbReference>
<dbReference type="GO" id="GO:0006814">
    <property type="term" value="P:sodium ion transport"/>
    <property type="evidence" value="ECO:0007669"/>
    <property type="project" value="UniProtKB-UniRule"/>
</dbReference>
<comment type="similarity">
    <text evidence="16">Belongs to the NqrB/RnfD family.</text>
</comment>
<organism evidence="18 19">
    <name type="scientific">Candidatus Lambdaproteobacteria bacterium RIFOXYD2_FULL_56_26</name>
    <dbReference type="NCBI Taxonomy" id="1817773"/>
    <lineage>
        <taxon>Bacteria</taxon>
        <taxon>Pseudomonadati</taxon>
        <taxon>Pseudomonadota</taxon>
        <taxon>Candidatus Lambdaproteobacteria</taxon>
    </lineage>
</organism>
<dbReference type="GO" id="GO:0016655">
    <property type="term" value="F:oxidoreductase activity, acting on NAD(P)H, quinone or similar compound as acceptor"/>
    <property type="evidence" value="ECO:0007669"/>
    <property type="project" value="UniProtKB-UniRule"/>
</dbReference>
<feature type="transmembrane region" description="Helical" evidence="16">
    <location>
        <begin position="111"/>
        <end position="137"/>
    </location>
</feature>
<keyword evidence="12 16" id="KW-0406">Ion transport</keyword>
<dbReference type="NCBIfam" id="TIGR01937">
    <property type="entry name" value="nqrB"/>
    <property type="match status" value="1"/>
</dbReference>
<feature type="modified residue" description="FMN phosphoryl threonine" evidence="16 17">
    <location>
        <position position="230"/>
    </location>
</feature>
<evidence type="ECO:0000256" key="4">
    <source>
        <dbReference type="ARBA" id="ARBA00022553"/>
    </source>
</evidence>
<feature type="transmembrane region" description="Helical" evidence="16">
    <location>
        <begin position="257"/>
        <end position="279"/>
    </location>
</feature>
<keyword evidence="6 16" id="KW-0288">FMN</keyword>
<feature type="transmembrane region" description="Helical" evidence="16">
    <location>
        <begin position="57"/>
        <end position="74"/>
    </location>
</feature>
<evidence type="ECO:0000256" key="9">
    <source>
        <dbReference type="ARBA" id="ARBA00022989"/>
    </source>
</evidence>
<feature type="transmembrane region" description="Helical" evidence="16">
    <location>
        <begin position="346"/>
        <end position="364"/>
    </location>
</feature>
<comment type="subunit">
    <text evidence="16">Composed of six subunits; NqrA, NqrB, NqrC, NqrD, NqrE and NqrF.</text>
</comment>
<dbReference type="PANTHER" id="PTHR30578">
    <property type="entry name" value="ELECTRON TRANSPORT COMPLEX PROTEIN RNFD"/>
    <property type="match status" value="1"/>
</dbReference>
<evidence type="ECO:0000256" key="16">
    <source>
        <dbReference type="HAMAP-Rule" id="MF_00426"/>
    </source>
</evidence>
<keyword evidence="10 16" id="KW-0520">NAD</keyword>
<keyword evidence="14 16" id="KW-0472">Membrane</keyword>
<evidence type="ECO:0000256" key="17">
    <source>
        <dbReference type="PIRSR" id="PIRSR016055-50"/>
    </source>
</evidence>
<evidence type="ECO:0000256" key="7">
    <source>
        <dbReference type="ARBA" id="ARBA00022692"/>
    </source>
</evidence>
<evidence type="ECO:0000256" key="6">
    <source>
        <dbReference type="ARBA" id="ARBA00022643"/>
    </source>
</evidence>
<keyword evidence="2 16" id="KW-1003">Cell membrane</keyword>
<evidence type="ECO:0000256" key="14">
    <source>
        <dbReference type="ARBA" id="ARBA00023136"/>
    </source>
</evidence>
<evidence type="ECO:0000256" key="15">
    <source>
        <dbReference type="ARBA" id="ARBA00023201"/>
    </source>
</evidence>
<dbReference type="PIRSF" id="PIRSF016055">
    <property type="entry name" value="NADH-UbQ_OxRdtase_B_su"/>
    <property type="match status" value="1"/>
</dbReference>
<dbReference type="GO" id="GO:0005886">
    <property type="term" value="C:plasma membrane"/>
    <property type="evidence" value="ECO:0007669"/>
    <property type="project" value="UniProtKB-SubCell"/>
</dbReference>
<keyword evidence="15 16" id="KW-0739">Sodium transport</keyword>
<comment type="caution">
    <text evidence="18">The sequence shown here is derived from an EMBL/GenBank/DDBJ whole genome shotgun (WGS) entry which is preliminary data.</text>
</comment>
<comment type="cofactor">
    <cofactor evidence="16 17">
        <name>FMN</name>
        <dbReference type="ChEBI" id="CHEBI:58210"/>
    </cofactor>
</comment>
<dbReference type="PANTHER" id="PTHR30578:SF1">
    <property type="entry name" value="NA(+)-TRANSLOCATING NADH-QUINONE REDUCTASE SUBUNIT B"/>
    <property type="match status" value="1"/>
</dbReference>
<feature type="transmembrane region" description="Helical" evidence="16">
    <location>
        <begin position="317"/>
        <end position="334"/>
    </location>
</feature>
<evidence type="ECO:0000256" key="2">
    <source>
        <dbReference type="ARBA" id="ARBA00022475"/>
    </source>
</evidence>
<keyword evidence="11 16" id="KW-0915">Sodium</keyword>